<organism evidence="1">
    <name type="scientific">marine sediment metagenome</name>
    <dbReference type="NCBI Taxonomy" id="412755"/>
    <lineage>
        <taxon>unclassified sequences</taxon>
        <taxon>metagenomes</taxon>
        <taxon>ecological metagenomes</taxon>
    </lineage>
</organism>
<reference evidence="1" key="1">
    <citation type="journal article" date="2014" name="Front. Microbiol.">
        <title>High frequency of phylogenetically diverse reductive dehalogenase-homologous genes in deep subseafloor sedimentary metagenomes.</title>
        <authorList>
            <person name="Kawai M."/>
            <person name="Futagami T."/>
            <person name="Toyoda A."/>
            <person name="Takaki Y."/>
            <person name="Nishi S."/>
            <person name="Hori S."/>
            <person name="Arai W."/>
            <person name="Tsubouchi T."/>
            <person name="Morono Y."/>
            <person name="Uchiyama I."/>
            <person name="Ito T."/>
            <person name="Fujiyama A."/>
            <person name="Inagaki F."/>
            <person name="Takami H."/>
        </authorList>
    </citation>
    <scope>NUCLEOTIDE SEQUENCE</scope>
    <source>
        <strain evidence="1">Expedition CK06-06</strain>
    </source>
</reference>
<feature type="non-terminal residue" evidence="1">
    <location>
        <position position="36"/>
    </location>
</feature>
<accession>X0WRJ1</accession>
<name>X0WRJ1_9ZZZZ</name>
<protein>
    <submittedName>
        <fullName evidence="1">Uncharacterized protein</fullName>
    </submittedName>
</protein>
<dbReference type="EMBL" id="BARS01033790">
    <property type="protein sequence ID" value="GAG15316.1"/>
    <property type="molecule type" value="Genomic_DNA"/>
</dbReference>
<gene>
    <name evidence="1" type="ORF">S01H1_52286</name>
</gene>
<sequence>MIITQQKNIEEIYDMIKQYSKILVAGCDGCCQPPRS</sequence>
<dbReference type="AlphaFoldDB" id="X0WRJ1"/>
<comment type="caution">
    <text evidence="1">The sequence shown here is derived from an EMBL/GenBank/DDBJ whole genome shotgun (WGS) entry which is preliminary data.</text>
</comment>
<proteinExistence type="predicted"/>
<evidence type="ECO:0000313" key="1">
    <source>
        <dbReference type="EMBL" id="GAG15316.1"/>
    </source>
</evidence>